<sequence length="90" mass="10406">MDVILKLSPENLNVIAEKVVQIQDKKKKEAEKPAPDEQRQYTVNEVAEMTKRKPQTIRQHIDLKLLIASKVGKSWLISETNYKTYINNGQ</sequence>
<dbReference type="AlphaFoldDB" id="A0A1M5N955"/>
<accession>A0A1M5N955</accession>
<organism evidence="2 3">
    <name type="scientific">Flavobacterium fluvii</name>
    <dbReference type="NCBI Taxonomy" id="468056"/>
    <lineage>
        <taxon>Bacteria</taxon>
        <taxon>Pseudomonadati</taxon>
        <taxon>Bacteroidota</taxon>
        <taxon>Flavobacteriia</taxon>
        <taxon>Flavobacteriales</taxon>
        <taxon>Flavobacteriaceae</taxon>
        <taxon>Flavobacterium</taxon>
    </lineage>
</organism>
<dbReference type="EMBL" id="FQWB01000007">
    <property type="protein sequence ID" value="SHG86050.1"/>
    <property type="molecule type" value="Genomic_DNA"/>
</dbReference>
<proteinExistence type="predicted"/>
<gene>
    <name evidence="2" type="ORF">SAMN05443549_107156</name>
</gene>
<name>A0A1M5N955_9FLAO</name>
<feature type="domain" description="Helix-turn-helix" evidence="1">
    <location>
        <begin position="41"/>
        <end position="80"/>
    </location>
</feature>
<protein>
    <submittedName>
        <fullName evidence="2">Helix-turn-helix domain-containing protein</fullName>
    </submittedName>
</protein>
<dbReference type="RefSeq" id="WP_073371609.1">
    <property type="nucleotide sequence ID" value="NZ_FQWB01000007.1"/>
</dbReference>
<reference evidence="3" key="1">
    <citation type="submission" date="2016-11" db="EMBL/GenBank/DDBJ databases">
        <authorList>
            <person name="Varghese N."/>
            <person name="Submissions S."/>
        </authorList>
    </citation>
    <scope>NUCLEOTIDE SEQUENCE [LARGE SCALE GENOMIC DNA]</scope>
    <source>
        <strain evidence="3">DSM 19978</strain>
    </source>
</reference>
<evidence type="ECO:0000259" key="1">
    <source>
        <dbReference type="Pfam" id="PF12728"/>
    </source>
</evidence>
<dbReference type="InterPro" id="IPR041657">
    <property type="entry name" value="HTH_17"/>
</dbReference>
<dbReference type="Pfam" id="PF12728">
    <property type="entry name" value="HTH_17"/>
    <property type="match status" value="1"/>
</dbReference>
<dbReference type="OrthoDB" id="1929915at2"/>
<dbReference type="Proteomes" id="UP000184516">
    <property type="component" value="Unassembled WGS sequence"/>
</dbReference>
<dbReference type="STRING" id="468056.SAMN05443549_107156"/>
<evidence type="ECO:0000313" key="2">
    <source>
        <dbReference type="EMBL" id="SHG86050.1"/>
    </source>
</evidence>
<keyword evidence="3" id="KW-1185">Reference proteome</keyword>
<evidence type="ECO:0000313" key="3">
    <source>
        <dbReference type="Proteomes" id="UP000184516"/>
    </source>
</evidence>